<evidence type="ECO:0000313" key="4">
    <source>
        <dbReference type="Proteomes" id="UP000007799"/>
    </source>
</evidence>
<dbReference type="PANTHER" id="PTHR43323">
    <property type="entry name" value="3-HYDROXY-3-METHYLGLUTARYL COENZYME A SYNTHASE"/>
    <property type="match status" value="1"/>
</dbReference>
<dbReference type="GO" id="GO:0004421">
    <property type="term" value="F:hydroxymethylglutaryl-CoA synthase activity"/>
    <property type="evidence" value="ECO:0007669"/>
    <property type="project" value="TreeGrafter"/>
</dbReference>
<keyword evidence="1" id="KW-0808">Transferase</keyword>
<dbReference type="GO" id="GO:0010142">
    <property type="term" value="P:farnesyl diphosphate biosynthetic process, mevalonate pathway"/>
    <property type="evidence" value="ECO:0007669"/>
    <property type="project" value="TreeGrafter"/>
</dbReference>
<dbReference type="PANTHER" id="PTHR43323:SF2">
    <property type="entry name" value="HYDROXYMETHYLGLUTARYL-COA SYNTHASE"/>
    <property type="match status" value="1"/>
</dbReference>
<organism evidence="4">
    <name type="scientific">Salpingoeca rosetta (strain ATCC 50818 / BSB-021)</name>
    <dbReference type="NCBI Taxonomy" id="946362"/>
    <lineage>
        <taxon>Eukaryota</taxon>
        <taxon>Choanoflagellata</taxon>
        <taxon>Craspedida</taxon>
        <taxon>Salpingoecidae</taxon>
        <taxon>Salpingoeca</taxon>
    </lineage>
</organism>
<protein>
    <recommendedName>
        <fullName evidence="2">Hydroxymethylglutaryl-coenzyme A synthase N-terminal domain-containing protein</fullName>
    </recommendedName>
</protein>
<gene>
    <name evidence="3" type="ORF">PTSG_05313</name>
</gene>
<evidence type="ECO:0000313" key="3">
    <source>
        <dbReference type="EMBL" id="EGD73603.1"/>
    </source>
</evidence>
<reference evidence="3" key="1">
    <citation type="submission" date="2009-08" db="EMBL/GenBank/DDBJ databases">
        <title>Annotation of Salpingoeca rosetta.</title>
        <authorList>
            <consortium name="The Broad Institute Genome Sequencing Platform"/>
            <person name="Russ C."/>
            <person name="Cuomo C."/>
            <person name="Burger G."/>
            <person name="Gray M.W."/>
            <person name="Holland P.W.H."/>
            <person name="King N."/>
            <person name="Lang F.B.F."/>
            <person name="Roger A.J."/>
            <person name="Ruiz-Trillo I."/>
            <person name="Young S.K."/>
            <person name="Zeng Q."/>
            <person name="Gargeya S."/>
            <person name="Alvarado L."/>
            <person name="Berlin A."/>
            <person name="Chapman S.B."/>
            <person name="Chen Z."/>
            <person name="Freedman E."/>
            <person name="Gellesch M."/>
            <person name="Goldberg J."/>
            <person name="Griggs A."/>
            <person name="Gujja S."/>
            <person name="Heilman E."/>
            <person name="Heiman D."/>
            <person name="Howarth C."/>
            <person name="Mehta T."/>
            <person name="Neiman D."/>
            <person name="Pearson M."/>
            <person name="Roberts A."/>
            <person name="Saif S."/>
            <person name="Shea T."/>
            <person name="Shenoy N."/>
            <person name="Sisk P."/>
            <person name="Stolte C."/>
            <person name="Sykes S."/>
            <person name="White J."/>
            <person name="Yandava C."/>
            <person name="Haas B."/>
            <person name="Nusbaum C."/>
            <person name="Birren B."/>
        </authorList>
    </citation>
    <scope>NUCLEOTIDE SEQUENCE [LARGE SCALE GENOMIC DNA]</scope>
    <source>
        <strain evidence="3">ATCC 50818</strain>
    </source>
</reference>
<dbReference type="Gene3D" id="3.40.47.10">
    <property type="match status" value="1"/>
</dbReference>
<accession>F2UA28</accession>
<dbReference type="GeneID" id="16074464"/>
<proteinExistence type="predicted"/>
<dbReference type="GO" id="GO:0006084">
    <property type="term" value="P:acetyl-CoA metabolic process"/>
    <property type="evidence" value="ECO:0007669"/>
    <property type="project" value="TreeGrafter"/>
</dbReference>
<name>F2UA28_SALR5</name>
<keyword evidence="4" id="KW-1185">Reference proteome</keyword>
<dbReference type="RefSeq" id="XP_004993885.1">
    <property type="nucleotide sequence ID" value="XM_004993828.1"/>
</dbReference>
<dbReference type="Pfam" id="PF01154">
    <property type="entry name" value="HMG_CoA_synt_N"/>
    <property type="match status" value="1"/>
</dbReference>
<dbReference type="OrthoDB" id="1269963at2759"/>
<dbReference type="KEGG" id="sre:PTSG_05313"/>
<dbReference type="InterPro" id="IPR013528">
    <property type="entry name" value="HMG_CoA_synth_N"/>
</dbReference>
<sequence length="137" mass="15422">MNTSKTNNFATHVPSWLGGRPQDVGIVAMDVYFPSMYVSQQDLEAYDGVSQGNEYTRFDFSPESRDTNLFPGTFFLDRVDSLERRYYAQKRAMHTCAAAVAAVPRALPTTACAQRTVYPAARTLMSLTTLGRRLLRR</sequence>
<dbReference type="InParanoid" id="F2UA28"/>
<feature type="domain" description="Hydroxymethylglutaryl-coenzyme A synthase N-terminal" evidence="2">
    <location>
        <begin position="20"/>
        <end position="53"/>
    </location>
</feature>
<dbReference type="AlphaFoldDB" id="F2UA28"/>
<evidence type="ECO:0000256" key="1">
    <source>
        <dbReference type="ARBA" id="ARBA00022679"/>
    </source>
</evidence>
<dbReference type="EMBL" id="GL832966">
    <property type="protein sequence ID" value="EGD73603.1"/>
    <property type="molecule type" value="Genomic_DNA"/>
</dbReference>
<dbReference type="InterPro" id="IPR016039">
    <property type="entry name" value="Thiolase-like"/>
</dbReference>
<evidence type="ECO:0000259" key="2">
    <source>
        <dbReference type="Pfam" id="PF01154"/>
    </source>
</evidence>
<dbReference type="STRING" id="946362.F2UA28"/>
<dbReference type="Proteomes" id="UP000007799">
    <property type="component" value="Unassembled WGS sequence"/>
</dbReference>